<feature type="compositionally biased region" description="Basic and acidic residues" evidence="1">
    <location>
        <begin position="26"/>
        <end position="39"/>
    </location>
</feature>
<evidence type="ECO:0000256" key="2">
    <source>
        <dbReference type="SAM" id="SignalP"/>
    </source>
</evidence>
<dbReference type="AlphaFoldDB" id="A0A084GIZ8"/>
<name>A0A084GIZ8_METID</name>
<dbReference type="PROSITE" id="PS51257">
    <property type="entry name" value="PROKAR_LIPOPROTEIN"/>
    <property type="match status" value="1"/>
</dbReference>
<dbReference type="EMBL" id="JNVC02000024">
    <property type="protein sequence ID" value="KEZ47310.1"/>
    <property type="molecule type" value="Genomic_DNA"/>
</dbReference>
<feature type="region of interest" description="Disordered" evidence="1">
    <location>
        <begin position="23"/>
        <end position="56"/>
    </location>
</feature>
<dbReference type="RefSeq" id="WP_029567273.1">
    <property type="nucleotide sequence ID" value="NZ_CP176757.1"/>
</dbReference>
<proteinExistence type="predicted"/>
<comment type="caution">
    <text evidence="3">The sequence shown here is derived from an EMBL/GenBank/DDBJ whole genome shotgun (WGS) entry which is preliminary data.</text>
</comment>
<sequence length="287" mass="31794">MKKWGLLISLLLTLVLAGCGQSAATNEEKEDKQAEKAETETTETENTEKEATAEEVLASAAEKSADLKNFAMDGTMDMTITSSEGKMETTADMQTKTNIEPLVMQQTMNMSAEGQTTSIEMYMDDQYIYMNDPASGGWIKMSQAGPGMGEMMNQAKTMTPADQIKQMEAMADDIQLEETDTEYILSVKGNGEKLMSLTGNMMGSDPNMQAVMDQMDIEQIDYTYTLDKETHYPKALDMVIKMFVTENEQKVELQQAISTKFSEMNELEGFSIPQEVLDQAVEVQPGG</sequence>
<dbReference type="Proteomes" id="UP000028549">
    <property type="component" value="Unassembled WGS sequence"/>
</dbReference>
<keyword evidence="4" id="KW-1185">Reference proteome</keyword>
<protein>
    <recommendedName>
        <fullName evidence="5">Lipoprotein</fullName>
    </recommendedName>
</protein>
<accession>A0A084GIZ8</accession>
<feature type="chain" id="PRO_5039251390" description="Lipoprotein" evidence="2">
    <location>
        <begin position="25"/>
        <end position="287"/>
    </location>
</feature>
<evidence type="ECO:0000313" key="3">
    <source>
        <dbReference type="EMBL" id="KEZ47310.1"/>
    </source>
</evidence>
<evidence type="ECO:0008006" key="5">
    <source>
        <dbReference type="Google" id="ProtNLM"/>
    </source>
</evidence>
<evidence type="ECO:0000313" key="4">
    <source>
        <dbReference type="Proteomes" id="UP000028549"/>
    </source>
</evidence>
<dbReference type="Gene3D" id="2.50.20.20">
    <property type="match status" value="1"/>
</dbReference>
<dbReference type="STRING" id="246786.GS18_0220975"/>
<evidence type="ECO:0000256" key="1">
    <source>
        <dbReference type="SAM" id="MobiDB-lite"/>
    </source>
</evidence>
<dbReference type="InterPro" id="IPR046720">
    <property type="entry name" value="DUF6612"/>
</dbReference>
<gene>
    <name evidence="3" type="ORF">GS18_0220975</name>
</gene>
<reference evidence="3 4" key="1">
    <citation type="journal article" date="2005" name="Int. J. Syst. Evol. Microbiol.">
        <title>Bacillus cibi sp. nov., isolated from jeotgal, a traditional Korean fermented seafood.</title>
        <authorList>
            <person name="Yoon J.H."/>
            <person name="Lee C.H."/>
            <person name="Oh T.K."/>
        </authorList>
    </citation>
    <scope>NUCLEOTIDE SEQUENCE [LARGE SCALE GENOMIC DNA]</scope>
    <source>
        <strain evidence="3 4">DSM 16189</strain>
    </source>
</reference>
<organism evidence="3 4">
    <name type="scientific">Metabacillus indicus</name>
    <name type="common">Bacillus indicus</name>
    <dbReference type="NCBI Taxonomy" id="246786"/>
    <lineage>
        <taxon>Bacteria</taxon>
        <taxon>Bacillati</taxon>
        <taxon>Bacillota</taxon>
        <taxon>Bacilli</taxon>
        <taxon>Bacillales</taxon>
        <taxon>Bacillaceae</taxon>
        <taxon>Metabacillus</taxon>
    </lineage>
</organism>
<keyword evidence="2" id="KW-0732">Signal</keyword>
<feature type="signal peptide" evidence="2">
    <location>
        <begin position="1"/>
        <end position="24"/>
    </location>
</feature>
<dbReference type="Pfam" id="PF20316">
    <property type="entry name" value="DUF6612"/>
    <property type="match status" value="1"/>
</dbReference>